<sequence length="18" mass="1755">MNSVRSSDNAASSCGVGL</sequence>
<name>A0A2P2J9P6_RHIMU</name>
<evidence type="ECO:0000313" key="1">
    <source>
        <dbReference type="EMBL" id="MBW90173.1"/>
    </source>
</evidence>
<proteinExistence type="predicted"/>
<dbReference type="EMBL" id="GGEC01009690">
    <property type="protein sequence ID" value="MBW90173.1"/>
    <property type="molecule type" value="Transcribed_RNA"/>
</dbReference>
<dbReference type="AlphaFoldDB" id="A0A2P2J9P6"/>
<accession>A0A2P2J9P6</accession>
<organism evidence="1">
    <name type="scientific">Rhizophora mucronata</name>
    <name type="common">Asiatic mangrove</name>
    <dbReference type="NCBI Taxonomy" id="61149"/>
    <lineage>
        <taxon>Eukaryota</taxon>
        <taxon>Viridiplantae</taxon>
        <taxon>Streptophyta</taxon>
        <taxon>Embryophyta</taxon>
        <taxon>Tracheophyta</taxon>
        <taxon>Spermatophyta</taxon>
        <taxon>Magnoliopsida</taxon>
        <taxon>eudicotyledons</taxon>
        <taxon>Gunneridae</taxon>
        <taxon>Pentapetalae</taxon>
        <taxon>rosids</taxon>
        <taxon>fabids</taxon>
        <taxon>Malpighiales</taxon>
        <taxon>Rhizophoraceae</taxon>
        <taxon>Rhizophora</taxon>
    </lineage>
</organism>
<reference evidence="1" key="1">
    <citation type="submission" date="2018-02" db="EMBL/GenBank/DDBJ databases">
        <title>Rhizophora mucronata_Transcriptome.</title>
        <authorList>
            <person name="Meera S.P."/>
            <person name="Sreeshan A."/>
            <person name="Augustine A."/>
        </authorList>
    </citation>
    <scope>NUCLEOTIDE SEQUENCE</scope>
    <source>
        <tissue evidence="1">Leaf</tissue>
    </source>
</reference>
<protein>
    <submittedName>
        <fullName evidence="1">Uncharacterized protein MANES_02G028800</fullName>
    </submittedName>
</protein>